<evidence type="ECO:0000313" key="2">
    <source>
        <dbReference type="EMBL" id="KAK9228584.1"/>
    </source>
</evidence>
<organism evidence="2 3">
    <name type="scientific">Citrus x changshan-huyou</name>
    <dbReference type="NCBI Taxonomy" id="2935761"/>
    <lineage>
        <taxon>Eukaryota</taxon>
        <taxon>Viridiplantae</taxon>
        <taxon>Streptophyta</taxon>
        <taxon>Embryophyta</taxon>
        <taxon>Tracheophyta</taxon>
        <taxon>Spermatophyta</taxon>
        <taxon>Magnoliopsida</taxon>
        <taxon>eudicotyledons</taxon>
        <taxon>Gunneridae</taxon>
        <taxon>Pentapetalae</taxon>
        <taxon>rosids</taxon>
        <taxon>malvids</taxon>
        <taxon>Sapindales</taxon>
        <taxon>Rutaceae</taxon>
        <taxon>Aurantioideae</taxon>
        <taxon>Citrus</taxon>
    </lineage>
</organism>
<dbReference type="AlphaFoldDB" id="A0AAP0QZL3"/>
<comment type="caution">
    <text evidence="2">The sequence shown here is derived from an EMBL/GenBank/DDBJ whole genome shotgun (WGS) entry which is preliminary data.</text>
</comment>
<proteinExistence type="predicted"/>
<feature type="region of interest" description="Disordered" evidence="1">
    <location>
        <begin position="118"/>
        <end position="159"/>
    </location>
</feature>
<dbReference type="Proteomes" id="UP001428341">
    <property type="component" value="Unassembled WGS sequence"/>
</dbReference>
<dbReference type="EMBL" id="JBCGBO010000001">
    <property type="protein sequence ID" value="KAK9228584.1"/>
    <property type="molecule type" value="Genomic_DNA"/>
</dbReference>
<feature type="compositionally biased region" description="Low complexity" evidence="1">
    <location>
        <begin position="70"/>
        <end position="81"/>
    </location>
</feature>
<gene>
    <name evidence="2" type="ORF">WN944_021536</name>
</gene>
<feature type="compositionally biased region" description="Basic and acidic residues" evidence="1">
    <location>
        <begin position="147"/>
        <end position="159"/>
    </location>
</feature>
<keyword evidence="3" id="KW-1185">Reference proteome</keyword>
<dbReference type="PANTHER" id="PTHR47711:SF2">
    <property type="entry name" value="PROTEIN PLASTID TRANSCRIPTIONALLY ACTIVE 16, CHLOROPLASTIC"/>
    <property type="match status" value="1"/>
</dbReference>
<evidence type="ECO:0000256" key="1">
    <source>
        <dbReference type="SAM" id="MobiDB-lite"/>
    </source>
</evidence>
<evidence type="ECO:0000313" key="3">
    <source>
        <dbReference type="Proteomes" id="UP001428341"/>
    </source>
</evidence>
<accession>A0AAP0QZL3</accession>
<feature type="compositionally biased region" description="Basic and acidic residues" evidence="1">
    <location>
        <begin position="126"/>
        <end position="140"/>
    </location>
</feature>
<protein>
    <submittedName>
        <fullName evidence="2">Uncharacterized protein</fullName>
    </submittedName>
</protein>
<name>A0AAP0QZL3_9ROSI</name>
<dbReference type="PANTHER" id="PTHR47711">
    <property type="entry name" value="PROTEIN PLASTID TRANSCRIPTIONALLY ACTIVE 16, CHLOROPLASTIC"/>
    <property type="match status" value="1"/>
</dbReference>
<feature type="region of interest" description="Disordered" evidence="1">
    <location>
        <begin position="54"/>
        <end position="84"/>
    </location>
</feature>
<sequence length="159" mass="17487">MNAKFDCTQSKDLLYIQQNTNCNCIEEGECPSDCYPLLIIKNPRFSVFAKKAGPFPPFQLGKSKDENSSDESSNGDSGNSNPFRFNFGKVRDVTSLIPVVSSPGTGLSFGTGQAGVRILWQRPRRRENGTPKDSRGRDEVAAPAEKMLLEGEKEKALLP</sequence>
<reference evidence="2 3" key="1">
    <citation type="submission" date="2024-05" db="EMBL/GenBank/DDBJ databases">
        <title>Haplotype-resolved chromosome-level genome assembly of Huyou (Citrus changshanensis).</title>
        <authorList>
            <person name="Miao C."/>
            <person name="Chen W."/>
            <person name="Wu Y."/>
            <person name="Wang L."/>
            <person name="Zhao S."/>
            <person name="Grierson D."/>
            <person name="Xu C."/>
            <person name="Chen K."/>
        </authorList>
    </citation>
    <scope>NUCLEOTIDE SEQUENCE [LARGE SCALE GENOMIC DNA]</scope>
    <source>
        <strain evidence="2">01-14</strain>
        <tissue evidence="2">Leaf</tissue>
    </source>
</reference>